<dbReference type="OrthoDB" id="2537020at2"/>
<keyword evidence="3" id="KW-0472">Membrane</keyword>
<dbReference type="Pfam" id="PF13416">
    <property type="entry name" value="SBP_bac_8"/>
    <property type="match status" value="1"/>
</dbReference>
<protein>
    <recommendedName>
        <fullName evidence="9">ABC transporter substrate-binding protein</fullName>
    </recommendedName>
</protein>
<reference evidence="7 8" key="1">
    <citation type="journal article" date="2009" name="Int. J. Syst. Evol. Microbiol.">
        <title>Paenibacillus contaminans sp. nov., isolated from a contaminated laboratory plate.</title>
        <authorList>
            <person name="Chou J.H."/>
            <person name="Lee J.H."/>
            <person name="Lin M.C."/>
            <person name="Chang P.S."/>
            <person name="Arun A.B."/>
            <person name="Young C.C."/>
            <person name="Chen W.M."/>
        </authorList>
    </citation>
    <scope>NUCLEOTIDE SEQUENCE [LARGE SCALE GENOMIC DNA]</scope>
    <source>
        <strain evidence="7 8">CKOBP-6</strain>
    </source>
</reference>
<dbReference type="InterPro" id="IPR006059">
    <property type="entry name" value="SBP"/>
</dbReference>
<accession>A0A329LZM1</accession>
<evidence type="ECO:0000256" key="4">
    <source>
        <dbReference type="ARBA" id="ARBA00023139"/>
    </source>
</evidence>
<keyword evidence="5" id="KW-0449">Lipoprotein</keyword>
<dbReference type="RefSeq" id="WP_113035778.1">
    <property type="nucleotide sequence ID" value="NZ_QMFB01000035.1"/>
</dbReference>
<dbReference type="PANTHER" id="PTHR43649:SF33">
    <property type="entry name" value="POLYGALACTURONAN_RHAMNOGALACTURONAN-BINDING PROTEIN YTCQ"/>
    <property type="match status" value="1"/>
</dbReference>
<evidence type="ECO:0000256" key="3">
    <source>
        <dbReference type="ARBA" id="ARBA00023136"/>
    </source>
</evidence>
<feature type="signal peptide" evidence="6">
    <location>
        <begin position="1"/>
        <end position="22"/>
    </location>
</feature>
<evidence type="ECO:0000313" key="8">
    <source>
        <dbReference type="Proteomes" id="UP000250369"/>
    </source>
</evidence>
<dbReference type="SUPFAM" id="SSF53850">
    <property type="entry name" value="Periplasmic binding protein-like II"/>
    <property type="match status" value="1"/>
</dbReference>
<feature type="chain" id="PRO_5039708210" description="ABC transporter substrate-binding protein" evidence="6">
    <location>
        <begin position="23"/>
        <end position="551"/>
    </location>
</feature>
<keyword evidence="2 6" id="KW-0732">Signal</keyword>
<keyword evidence="8" id="KW-1185">Reference proteome</keyword>
<keyword evidence="1" id="KW-1003">Cell membrane</keyword>
<dbReference type="Proteomes" id="UP000250369">
    <property type="component" value="Unassembled WGS sequence"/>
</dbReference>
<dbReference type="InterPro" id="IPR050490">
    <property type="entry name" value="Bact_solute-bd_prot1"/>
</dbReference>
<name>A0A329LZM1_9BACL</name>
<evidence type="ECO:0008006" key="9">
    <source>
        <dbReference type="Google" id="ProtNLM"/>
    </source>
</evidence>
<evidence type="ECO:0000256" key="1">
    <source>
        <dbReference type="ARBA" id="ARBA00022475"/>
    </source>
</evidence>
<dbReference type="EMBL" id="QMFB01000035">
    <property type="protein sequence ID" value="RAV11883.1"/>
    <property type="molecule type" value="Genomic_DNA"/>
</dbReference>
<dbReference type="PANTHER" id="PTHR43649">
    <property type="entry name" value="ARABINOSE-BINDING PROTEIN-RELATED"/>
    <property type="match status" value="1"/>
</dbReference>
<evidence type="ECO:0000256" key="6">
    <source>
        <dbReference type="SAM" id="SignalP"/>
    </source>
</evidence>
<organism evidence="7 8">
    <name type="scientific">Paenibacillus contaminans</name>
    <dbReference type="NCBI Taxonomy" id="450362"/>
    <lineage>
        <taxon>Bacteria</taxon>
        <taxon>Bacillati</taxon>
        <taxon>Bacillota</taxon>
        <taxon>Bacilli</taxon>
        <taxon>Bacillales</taxon>
        <taxon>Paenibacillaceae</taxon>
        <taxon>Paenibacillus</taxon>
    </lineage>
</organism>
<evidence type="ECO:0000256" key="5">
    <source>
        <dbReference type="ARBA" id="ARBA00023288"/>
    </source>
</evidence>
<gene>
    <name evidence="7" type="ORF">DQG23_35475</name>
</gene>
<sequence>MNKTKKAVSLLVATALTGSIFAGCSNSKDGAAGATTSPSDGQATPKQNEERVKLKMFYNIAGMPMPTNINLSDNPVIKIVEDSANVDLEFDVPPYNEYVTKHNLLLASGQLPDIVHSTVPDGAMAAARDGAFIDLKKYYDNSPALQKVITPQMMELAKDPVSGKYFRIPMAYDKGPQGEGLMVRYDLVQKYNGGKYPASVEEWIELMRKVKKEDPSSIPMSFRVAGDNMFYYGGGVIFGMYGALPYGYRIDQGKIIPNVSTPEFKEAVKVLKGLYDEGILDPEFAVTDSAKWFPKLSDKNVVMQWNSADQILNYQIQMTSEKATPAQRTQVWSIAPPLTKYPDVLKDRKYAITGLGAPITAHGLYISSKTKDPDRAFRVIEAFANEKLKDAIFWGNEGETYTVKDGKRAANPAKMSAEDHIWKRQYAFVFGYTDGQDAQSANYEAQLSKEVYTQLSNDVKTIGKAAGEIGLDKMPGYTDPEDVQKKNAEIMQAINKFTTEAIMGRITMEQLDAEIGKWETKYRSFKYDPMQKFLDANKEQLLKNGFKKAGW</sequence>
<proteinExistence type="predicted"/>
<dbReference type="Gene3D" id="3.40.190.10">
    <property type="entry name" value="Periplasmic binding protein-like II"/>
    <property type="match status" value="2"/>
</dbReference>
<evidence type="ECO:0000313" key="7">
    <source>
        <dbReference type="EMBL" id="RAV11883.1"/>
    </source>
</evidence>
<dbReference type="AlphaFoldDB" id="A0A329LZM1"/>
<dbReference type="PROSITE" id="PS51257">
    <property type="entry name" value="PROKAR_LIPOPROTEIN"/>
    <property type="match status" value="1"/>
</dbReference>
<evidence type="ECO:0000256" key="2">
    <source>
        <dbReference type="ARBA" id="ARBA00022729"/>
    </source>
</evidence>
<keyword evidence="4" id="KW-0564">Palmitate</keyword>
<comment type="caution">
    <text evidence="7">The sequence shown here is derived from an EMBL/GenBank/DDBJ whole genome shotgun (WGS) entry which is preliminary data.</text>
</comment>